<dbReference type="OrthoDB" id="285452at2759"/>
<feature type="domain" description="PSI" evidence="3">
    <location>
        <begin position="1652"/>
        <end position="1710"/>
    </location>
</feature>
<reference evidence="4" key="1">
    <citation type="submission" date="2021-01" db="EMBL/GenBank/DDBJ databases">
        <authorList>
            <consortium name="Genoscope - CEA"/>
            <person name="William W."/>
        </authorList>
    </citation>
    <scope>NUCLEOTIDE SEQUENCE</scope>
</reference>
<feature type="domain" description="PSI" evidence="3">
    <location>
        <begin position="1753"/>
        <end position="1791"/>
    </location>
</feature>
<feature type="domain" description="PSI" evidence="3">
    <location>
        <begin position="22"/>
        <end position="69"/>
    </location>
</feature>
<feature type="domain" description="PSI" evidence="3">
    <location>
        <begin position="1546"/>
        <end position="1596"/>
    </location>
</feature>
<feature type="domain" description="PSI" evidence="3">
    <location>
        <begin position="2359"/>
        <end position="2406"/>
    </location>
</feature>
<feature type="domain" description="PSI" evidence="3">
    <location>
        <begin position="741"/>
        <end position="793"/>
    </location>
</feature>
<keyword evidence="2" id="KW-0732">Signal</keyword>
<dbReference type="SMART" id="SM00423">
    <property type="entry name" value="PSI"/>
    <property type="match status" value="8"/>
</dbReference>
<accession>A0A8S1KER8</accession>
<dbReference type="Proteomes" id="UP000692954">
    <property type="component" value="Unassembled WGS sequence"/>
</dbReference>
<dbReference type="InterPro" id="IPR016201">
    <property type="entry name" value="PSI"/>
</dbReference>
<keyword evidence="5" id="KW-1185">Reference proteome</keyword>
<feature type="chain" id="PRO_5035919398" description="PSI domain-containing protein" evidence="2">
    <location>
        <begin position="20"/>
        <end position="2456"/>
    </location>
</feature>
<feature type="domain" description="PSI" evidence="3">
    <location>
        <begin position="618"/>
        <end position="671"/>
    </location>
</feature>
<evidence type="ECO:0000256" key="1">
    <source>
        <dbReference type="ARBA" id="ARBA00023180"/>
    </source>
</evidence>
<evidence type="ECO:0000256" key="2">
    <source>
        <dbReference type="SAM" id="SignalP"/>
    </source>
</evidence>
<organism evidence="4 5">
    <name type="scientific">Paramecium sonneborni</name>
    <dbReference type="NCBI Taxonomy" id="65129"/>
    <lineage>
        <taxon>Eukaryota</taxon>
        <taxon>Sar</taxon>
        <taxon>Alveolata</taxon>
        <taxon>Ciliophora</taxon>
        <taxon>Intramacronucleata</taxon>
        <taxon>Oligohymenophorea</taxon>
        <taxon>Peniculida</taxon>
        <taxon>Parameciidae</taxon>
        <taxon>Paramecium</taxon>
    </lineage>
</organism>
<name>A0A8S1KER8_9CILI</name>
<proteinExistence type="predicted"/>
<evidence type="ECO:0000313" key="4">
    <source>
        <dbReference type="EMBL" id="CAD8049334.1"/>
    </source>
</evidence>
<keyword evidence="1" id="KW-0325">Glycoprotein</keyword>
<comment type="caution">
    <text evidence="4">The sequence shown here is derived from an EMBL/GenBank/DDBJ whole genome shotgun (WGS) entry which is preliminary data.</text>
</comment>
<evidence type="ECO:0000313" key="5">
    <source>
        <dbReference type="Proteomes" id="UP000692954"/>
    </source>
</evidence>
<gene>
    <name evidence="4" type="ORF">PSON_ATCC_30995.1.T0040041</name>
</gene>
<evidence type="ECO:0000259" key="3">
    <source>
        <dbReference type="SMART" id="SM00423"/>
    </source>
</evidence>
<sequence>MISWRISFLIFSFIIASSGLDLCKQYQTYEQCIAGDSEKCMWDNIRHLCYKTNDYLQGCSQLLNKKACLRQIGDVFGDLAKCRFTTICEDIPDLKTEKCYNNLSKSGCLSVQNPEFVCIWKNDECTSLGASQWSSIQENFDSILYSASACSHIQNYLIMHHTILWNLISYSPDLLTEADNLYKKELGIEVNDSINYDDPATVFMQNNYKMNDGKFAWYIIRESKSITLSNLQKTYRQREGCIALEIESDSDFTNIFSLTGEVQGVNHVYCKYLNNNPSITDQYVFSKGSCQIYTQEDLYNQDKLELYQLDCLSLNKIQCVYFQSLKHKCKIRGSDYEYPCVNSDDSNSIEDKDYTTSSKCQGKENYYIDMSTHKCDNCCFEYQQNKSRKCEGCQKLIEDITLPFLGFAPPNICNQIGLGKSACMMIMSVCDWNKVLNRCYTLTNDQILIMKCEEAFNFYVCTKVSLSDQLCYWNYEEQKCINILDQPLLITHDIFIDDNYLTLSNINLCKYNIIAAQYKEDRRMCLFNDKFDDNNLETINKNYCIKNISGYCAWNQYSQICECFSESQVKEKKCVDLIDVNEKLCQKAKLSNADLTCVYNQATSSCIEQNQSEVSEIGCSGNGLSEKACVEKTVNGEYCQYSAGLCRLISVEQINSIRCTSLQKVNNQVCKMQSIYQVLCIYDDSTHSCYSPTFQNSFTFAQNINRYACQAIQNHMTYFDVEFNQCIEFQVSDTYLLETLDCETHFISKDACLEIRKKGQNCFWDTNLNRCRNYTEYFNNCEEYSKAPSRVCSALEANMSRQFMKENYCSYTDNSCQINTKILEDCGESESESDKMNIHRCGGMTGMISSEPVIMCAFINQVCTQLEVSTMNTKIFLNTIQCKQANLAACTSVTTPGQFCQKVKSDDISQIIINNKCQNITIQDTCANLGNISDINKNTCAFATDECVFDNGCTTPSDNYQECNAIGLSKQSCKHQTLNSRCAFINQQCQYLPEYQIVSICEQLNEISCNSVSNCYLNEVKECVPIDPTNLPTTIDNSLICSAIQKQIFYRIQGNQCEEVDDPTQYDQYSCDTDGLNYYGCLNLPNQFCHYFNNKCQFHQNILCQDTPLNCESNNSDNQKCVLKDGQCFSINNTLNQCDFFEKTNYLFCLQYSECIYYDSKCQTLYQPYSVNNCSDLSNIALCTVQNKQHKCTYENDTCKDMDNSQTICPSLLGQYSYKVCQNFQNCIHGYTKSGLGFCYQGVNFSDLTCDKLPKKLCIENLTHLNLNLKCYFDEQVCKSISGSSIIQCSDLELFKSNYDACIQVSNNQCMYSHNDNRCKFIHEYYDNTCAGTTLKECNQIQETCYFDGSECLSAGTSINKYGCIQQSGLHKYLIDKCLDLGESDYQISCLNLSKEACLKNLTKNIHCKWSNSQCSHVLEFENKQITSCDNLNQRACQNVRLSNLQCQWDDTNKECMDITLDLTSTDCSITDFDLTSLSFCSSQTEKCVKNFEENGCATIQDIELNSCNRFGPNRDSCINLTTVPCIWKEIGGGGYCENANLYEITCSDILNKYACLQVKTAQQYCQWDMVNNQCSAQTLSTCSSASNLNGNLGCKAIQTEACFFNALTQKCTKLDTIPTTCEDYYNKKACEQSQAICSWNQNSCIDKVQVECTRFLNQSSCLNSNEIECQWINNSCQDFKKLINKLFCKDLPSNINSPACSSNAKDPCQFNVQTGKCAPSQGIKHNLDDYEKVKDLLSNQTQEYQSPLLTSLCEELQTKEDCIRSRKKDQACVWLNTCKTLTSFDSSLCTDTLNIWGCLNIKTSNQYCIWRGKCMIWNSQYNLMTNVNINVCIQYSENSIYLQNSCVNMSLDKIRCLSQGISKKTCLAISNEGCYWNETSNSCAGYQGTNQKKCSDFNQVSPFVCQMQTLLACSYDTDTNTCKDSVKNSLETGISKLACLQNTEISTIWNGTQCEELKTIINCDSKSQVNSLACQSVNDKACIYNIKTNSCSSKFNINTLNCDTEGLNLLGCTQVITEPCIYKENKCQQFTDITAPCMTISNVNAKACSSLKDQNCMYDVIYKKCQSPLLTVDLCNIQGINKNICNSNTLCQWNSDNLDCKCKSDQEQEHCQIERPKDCENNPNCTYFKTKCIKKQCYHLNNEQCKGTMDGKTCYINSSNGCSPAIKCEDIIDSSQPCQSIYINQVPCIQGHDQCISSKNFELFCPYSDCSNSNCFYEFGICRKKICTDYKVDECLQVEGCFLDQNKMCQQLPSCSYISQDIFGDQTLTVCNQLTYNGFKCNWQKFALLDDTEICTNQPCELYGPSTTLCQGNEMNGYSCVLFSELICKQCEQITEKCFCDKQTNVCSYFNGKCHSIQCSSFLNKEQCLQASDRCYWSSQITENNIKTEGCVKECVKIIESEECNNRIDECYYESLVGQCKKGKKQIPDLSVDLTIEQFYSPILLSLYIMIIITQ</sequence>
<dbReference type="EMBL" id="CAJJDN010000004">
    <property type="protein sequence ID" value="CAD8049334.1"/>
    <property type="molecule type" value="Genomic_DNA"/>
</dbReference>
<feature type="domain" description="PSI" evidence="3">
    <location>
        <begin position="98"/>
        <end position="151"/>
    </location>
</feature>
<protein>
    <recommendedName>
        <fullName evidence="3">PSI domain-containing protein</fullName>
    </recommendedName>
</protein>
<feature type="signal peptide" evidence="2">
    <location>
        <begin position="1"/>
        <end position="19"/>
    </location>
</feature>